<name>A0A3B1CJA8_9ZZZZ</name>
<proteinExistence type="predicted"/>
<sequence length="263" mass="29942">MISLYYSNEMVIHMLKKINYIYISILFLLSLPQIASAQTCGFGCLGLSGFFAGYSFENYQADGLNFQLNKDLEDMGINDQRYNFRSGQGFRFGMNIVRARYERYFFTVKGYYQFLKEEQSVIALSPGKRSDLKSKFEMNNWALGFDFGIPLVNFMDWKIVDGSIKFFNTQLTNQVIENNSIVQEIKYTIPEITVGFSVGTGLVIHVIENYVSIEGTGLYNFTKIDYLMNNDDSHHFPEEGSKMSLVSNGGFSGIVQINIGIPL</sequence>
<evidence type="ECO:0000313" key="1">
    <source>
        <dbReference type="EMBL" id="VAX28322.1"/>
    </source>
</evidence>
<dbReference type="AlphaFoldDB" id="A0A3B1CJA8"/>
<dbReference type="EMBL" id="UOGD01000408">
    <property type="protein sequence ID" value="VAX28322.1"/>
    <property type="molecule type" value="Genomic_DNA"/>
</dbReference>
<reference evidence="1" key="1">
    <citation type="submission" date="2018-06" db="EMBL/GenBank/DDBJ databases">
        <authorList>
            <person name="Zhirakovskaya E."/>
        </authorList>
    </citation>
    <scope>NUCLEOTIDE SEQUENCE</scope>
</reference>
<gene>
    <name evidence="1" type="ORF">MNBD_IGNAVI01-1468</name>
</gene>
<evidence type="ECO:0008006" key="2">
    <source>
        <dbReference type="Google" id="ProtNLM"/>
    </source>
</evidence>
<organism evidence="1">
    <name type="scientific">hydrothermal vent metagenome</name>
    <dbReference type="NCBI Taxonomy" id="652676"/>
    <lineage>
        <taxon>unclassified sequences</taxon>
        <taxon>metagenomes</taxon>
        <taxon>ecological metagenomes</taxon>
    </lineage>
</organism>
<protein>
    <recommendedName>
        <fullName evidence="2">Outer membrane protein beta-barrel domain-containing protein</fullName>
    </recommendedName>
</protein>
<accession>A0A3B1CJA8</accession>